<dbReference type="AlphaFoldDB" id="A0A9P1GPJ4"/>
<dbReference type="Proteomes" id="UP001152797">
    <property type="component" value="Unassembled WGS sequence"/>
</dbReference>
<reference evidence="1" key="1">
    <citation type="submission" date="2022-10" db="EMBL/GenBank/DDBJ databases">
        <authorList>
            <person name="Chen Y."/>
            <person name="Dougan E. K."/>
            <person name="Chan C."/>
            <person name="Rhodes N."/>
            <person name="Thang M."/>
        </authorList>
    </citation>
    <scope>NUCLEOTIDE SEQUENCE</scope>
</reference>
<evidence type="ECO:0000313" key="3">
    <source>
        <dbReference type="Proteomes" id="UP001152797"/>
    </source>
</evidence>
<evidence type="ECO:0000313" key="2">
    <source>
        <dbReference type="EMBL" id="CAL4805957.1"/>
    </source>
</evidence>
<organism evidence="1">
    <name type="scientific">Cladocopium goreaui</name>
    <dbReference type="NCBI Taxonomy" id="2562237"/>
    <lineage>
        <taxon>Eukaryota</taxon>
        <taxon>Sar</taxon>
        <taxon>Alveolata</taxon>
        <taxon>Dinophyceae</taxon>
        <taxon>Suessiales</taxon>
        <taxon>Symbiodiniaceae</taxon>
        <taxon>Cladocopium</taxon>
    </lineage>
</organism>
<dbReference type="OrthoDB" id="414000at2759"/>
<dbReference type="EMBL" id="CAMXCT020006705">
    <property type="protein sequence ID" value="CAL1172020.1"/>
    <property type="molecule type" value="Genomic_DNA"/>
</dbReference>
<accession>A0A9P1GPJ4</accession>
<reference evidence="2 3" key="2">
    <citation type="submission" date="2024-05" db="EMBL/GenBank/DDBJ databases">
        <authorList>
            <person name="Chen Y."/>
            <person name="Shah S."/>
            <person name="Dougan E. K."/>
            <person name="Thang M."/>
            <person name="Chan C."/>
        </authorList>
    </citation>
    <scope>NUCLEOTIDE SEQUENCE [LARGE SCALE GENOMIC DNA]</scope>
</reference>
<comment type="caution">
    <text evidence="1">The sequence shown here is derived from an EMBL/GenBank/DDBJ whole genome shotgun (WGS) entry which is preliminary data.</text>
</comment>
<dbReference type="EMBL" id="CAMXCT030006705">
    <property type="protein sequence ID" value="CAL4805957.1"/>
    <property type="molecule type" value="Genomic_DNA"/>
</dbReference>
<keyword evidence="3" id="KW-1185">Reference proteome</keyword>
<proteinExistence type="predicted"/>
<sequence>MWSSLTLVQTVHAAVRLSLLPAPSDRFWCIWAWCRDNALTSVWGRNEVTTFAAAVALQRWDCAKMLAKRASRIWPDCSLDFSMWIGNLAALLGLRGGPARLWQLGTELFTEACAVYCGGAGGCFIATSEARQMLTFALVRRNFWPGHFALGPGLSELLDVFQADGSKKRRSKSRLQEEVVQTLLIVLHTDGSPPGAWRANRPRIVLEEPCLVYDLDIYVR</sequence>
<dbReference type="EMBL" id="CAMXCT010006705">
    <property type="protein sequence ID" value="CAI4018645.1"/>
    <property type="molecule type" value="Genomic_DNA"/>
</dbReference>
<evidence type="ECO:0000313" key="1">
    <source>
        <dbReference type="EMBL" id="CAI4018645.1"/>
    </source>
</evidence>
<protein>
    <submittedName>
        <fullName evidence="1">Uncharacterized protein</fullName>
    </submittedName>
</protein>
<gene>
    <name evidence="1" type="ORF">C1SCF055_LOCUS43197</name>
</gene>
<name>A0A9P1GPJ4_9DINO</name>